<feature type="chain" id="PRO_5044024681" evidence="2">
    <location>
        <begin position="32"/>
        <end position="293"/>
    </location>
</feature>
<dbReference type="Proteomes" id="UP001445076">
    <property type="component" value="Unassembled WGS sequence"/>
</dbReference>
<keyword evidence="4" id="KW-1185">Reference proteome</keyword>
<dbReference type="EMBL" id="JARKIK010000008">
    <property type="protein sequence ID" value="KAK8750063.1"/>
    <property type="molecule type" value="Genomic_DNA"/>
</dbReference>
<evidence type="ECO:0000313" key="4">
    <source>
        <dbReference type="Proteomes" id="UP001445076"/>
    </source>
</evidence>
<reference evidence="3 4" key="1">
    <citation type="journal article" date="2024" name="BMC Genomics">
        <title>Genome assembly of redclaw crayfish (Cherax quadricarinatus) provides insights into its immune adaptation and hypoxia tolerance.</title>
        <authorList>
            <person name="Liu Z."/>
            <person name="Zheng J."/>
            <person name="Li H."/>
            <person name="Fang K."/>
            <person name="Wang S."/>
            <person name="He J."/>
            <person name="Zhou D."/>
            <person name="Weng S."/>
            <person name="Chi M."/>
            <person name="Gu Z."/>
            <person name="He J."/>
            <person name="Li F."/>
            <person name="Wang M."/>
        </authorList>
    </citation>
    <scope>NUCLEOTIDE SEQUENCE [LARGE SCALE GENOMIC DNA]</scope>
    <source>
        <strain evidence="3">ZL_2023a</strain>
    </source>
</reference>
<proteinExistence type="predicted"/>
<evidence type="ECO:0000313" key="3">
    <source>
        <dbReference type="EMBL" id="KAK8750063.1"/>
    </source>
</evidence>
<feature type="signal peptide" evidence="2">
    <location>
        <begin position="1"/>
        <end position="31"/>
    </location>
</feature>
<organism evidence="3 4">
    <name type="scientific">Cherax quadricarinatus</name>
    <name type="common">Australian red claw crayfish</name>
    <dbReference type="NCBI Taxonomy" id="27406"/>
    <lineage>
        <taxon>Eukaryota</taxon>
        <taxon>Metazoa</taxon>
        <taxon>Ecdysozoa</taxon>
        <taxon>Arthropoda</taxon>
        <taxon>Crustacea</taxon>
        <taxon>Multicrustacea</taxon>
        <taxon>Malacostraca</taxon>
        <taxon>Eumalacostraca</taxon>
        <taxon>Eucarida</taxon>
        <taxon>Decapoda</taxon>
        <taxon>Pleocyemata</taxon>
        <taxon>Astacidea</taxon>
        <taxon>Parastacoidea</taxon>
        <taxon>Parastacidae</taxon>
        <taxon>Cherax</taxon>
    </lineage>
</organism>
<name>A0AAW0YDH9_CHEQU</name>
<gene>
    <name evidence="3" type="ORF">OTU49_015220</name>
</gene>
<feature type="compositionally biased region" description="Acidic residues" evidence="1">
    <location>
        <begin position="187"/>
        <end position="201"/>
    </location>
</feature>
<feature type="region of interest" description="Disordered" evidence="1">
    <location>
        <begin position="187"/>
        <end position="206"/>
    </location>
</feature>
<protein>
    <submittedName>
        <fullName evidence="3">Uncharacterized protein</fullName>
    </submittedName>
</protein>
<dbReference type="AlphaFoldDB" id="A0AAW0YDH9"/>
<evidence type="ECO:0000256" key="2">
    <source>
        <dbReference type="SAM" id="SignalP"/>
    </source>
</evidence>
<accession>A0AAW0YDH9</accession>
<evidence type="ECO:0000256" key="1">
    <source>
        <dbReference type="SAM" id="MobiDB-lite"/>
    </source>
</evidence>
<keyword evidence="2" id="KW-0732">Signal</keyword>
<sequence length="293" mass="31887">MMDLHAGSCFSTYFLLLLLVLLTLLLDGATAAPPSPAGTKRSVENIEFGNQQNPPVSLLDDTALPGVFPSSETTGWGMPVVYGAAAYPVRRRRSVHSPARRPDPRKVPQVPLKVLRAGQRHKRDLRRYRRDLATGGDLEKLLSDVDVVELLAMLARPPHRGQGGYGTVTYAPAPPRYITQPKLFPDYEDEESEVEETEEESGGAGGVSLLPQSVRATHLPQAVMVPAGGRVWRRSGGYGLSSIPGFKRSSSAFRANKPRPPLQGFTQGDLYSLAAMLGAELDPVTHRLRRAAM</sequence>
<comment type="caution">
    <text evidence="3">The sequence shown here is derived from an EMBL/GenBank/DDBJ whole genome shotgun (WGS) entry which is preliminary data.</text>
</comment>